<keyword evidence="15" id="KW-0408">Iron</keyword>
<evidence type="ECO:0000256" key="9">
    <source>
        <dbReference type="ARBA" id="ARBA00022588"/>
    </source>
</evidence>
<dbReference type="PROSITE" id="PS50836">
    <property type="entry name" value="DOMON"/>
    <property type="match status" value="1"/>
</dbReference>
<dbReference type="InterPro" id="IPR002861">
    <property type="entry name" value="Reeler_dom"/>
</dbReference>
<evidence type="ECO:0000256" key="5">
    <source>
        <dbReference type="ARBA" id="ARBA00009195"/>
    </source>
</evidence>
<feature type="domain" description="DOMON" evidence="21">
    <location>
        <begin position="220"/>
        <end position="349"/>
    </location>
</feature>
<dbReference type="EMBL" id="CAJOBF010001104">
    <property type="protein sequence ID" value="CAF3913459.1"/>
    <property type="molecule type" value="Genomic_DNA"/>
</dbReference>
<evidence type="ECO:0000256" key="19">
    <source>
        <dbReference type="SAM" id="Phobius"/>
    </source>
</evidence>
<evidence type="ECO:0000256" key="15">
    <source>
        <dbReference type="ARBA" id="ARBA00023004"/>
    </source>
</evidence>
<comment type="similarity">
    <text evidence="4">Belongs to the insect defense protein family.</text>
</comment>
<evidence type="ECO:0000256" key="8">
    <source>
        <dbReference type="ARBA" id="ARBA00022529"/>
    </source>
</evidence>
<evidence type="ECO:0000256" key="2">
    <source>
        <dbReference type="ARBA" id="ARBA00004141"/>
    </source>
</evidence>
<gene>
    <name evidence="25" type="ORF">UXM345_LOCUS11209</name>
    <name evidence="24" type="ORF">XDN619_LOCUS27181</name>
</gene>
<dbReference type="Pfam" id="PF03188">
    <property type="entry name" value="Cytochrom_B561"/>
    <property type="match status" value="1"/>
</dbReference>
<dbReference type="Proteomes" id="UP000663842">
    <property type="component" value="Unassembled WGS sequence"/>
</dbReference>
<dbReference type="Pfam" id="PF02014">
    <property type="entry name" value="Reeler"/>
    <property type="match status" value="1"/>
</dbReference>
<comment type="caution">
    <text evidence="24">The sequence shown here is derived from an EMBL/GenBank/DDBJ whole genome shotgun (WGS) entry which is preliminary data.</text>
</comment>
<dbReference type="GO" id="GO:0042742">
    <property type="term" value="P:defense response to bacterium"/>
    <property type="evidence" value="ECO:0007669"/>
    <property type="project" value="UniProtKB-KW"/>
</dbReference>
<feature type="transmembrane region" description="Helical" evidence="19">
    <location>
        <begin position="397"/>
        <end position="418"/>
    </location>
</feature>
<feature type="chain" id="PRO_5036413318" description="Ferric-chelate reductase 1" evidence="20">
    <location>
        <begin position="22"/>
        <end position="630"/>
    </location>
</feature>
<dbReference type="GO" id="GO:0045087">
    <property type="term" value="P:innate immune response"/>
    <property type="evidence" value="ECO:0007669"/>
    <property type="project" value="UniProtKB-KW"/>
</dbReference>
<keyword evidence="17 19" id="KW-0472">Membrane</keyword>
<keyword evidence="14 19" id="KW-1133">Transmembrane helix</keyword>
<feature type="transmembrane region" description="Helical" evidence="19">
    <location>
        <begin position="439"/>
        <end position="459"/>
    </location>
</feature>
<comment type="similarity">
    <text evidence="5">Belongs to the FRRS1 family.</text>
</comment>
<evidence type="ECO:0008006" key="27">
    <source>
        <dbReference type="Google" id="ProtNLM"/>
    </source>
</evidence>
<dbReference type="InterPro" id="IPR005018">
    <property type="entry name" value="DOMON_domain"/>
</dbReference>
<evidence type="ECO:0000256" key="11">
    <source>
        <dbReference type="ARBA" id="ARBA00022729"/>
    </source>
</evidence>
<feature type="domain" description="Cytochrome b561" evidence="22">
    <location>
        <begin position="361"/>
        <end position="565"/>
    </location>
</feature>
<evidence type="ECO:0000259" key="23">
    <source>
        <dbReference type="PROSITE" id="PS51019"/>
    </source>
</evidence>
<evidence type="ECO:0000256" key="4">
    <source>
        <dbReference type="ARBA" id="ARBA00008501"/>
    </source>
</evidence>
<dbReference type="Gene3D" id="1.20.120.1770">
    <property type="match status" value="1"/>
</dbReference>
<keyword evidence="8" id="KW-0929">Antimicrobial</keyword>
<dbReference type="GO" id="GO:0005576">
    <property type="term" value="C:extracellular region"/>
    <property type="evidence" value="ECO:0007669"/>
    <property type="project" value="UniProtKB-SubCell"/>
</dbReference>
<evidence type="ECO:0000256" key="14">
    <source>
        <dbReference type="ARBA" id="ARBA00022989"/>
    </source>
</evidence>
<proteinExistence type="inferred from homology"/>
<reference evidence="24" key="1">
    <citation type="submission" date="2021-02" db="EMBL/GenBank/DDBJ databases">
        <authorList>
            <person name="Nowell W R."/>
        </authorList>
    </citation>
    <scope>NUCLEOTIDE SEQUENCE</scope>
</reference>
<keyword evidence="11 20" id="KW-0732">Signal</keyword>
<evidence type="ECO:0000256" key="3">
    <source>
        <dbReference type="ARBA" id="ARBA00004613"/>
    </source>
</evidence>
<evidence type="ECO:0000256" key="1">
    <source>
        <dbReference type="ARBA" id="ARBA00001970"/>
    </source>
</evidence>
<feature type="transmembrane region" description="Helical" evidence="19">
    <location>
        <begin position="542"/>
        <end position="562"/>
    </location>
</feature>
<evidence type="ECO:0000256" key="12">
    <source>
        <dbReference type="ARBA" id="ARBA00022859"/>
    </source>
</evidence>
<feature type="transmembrane region" description="Helical" evidence="19">
    <location>
        <begin position="471"/>
        <end position="494"/>
    </location>
</feature>
<feature type="transmembrane region" description="Helical" evidence="19">
    <location>
        <begin position="603"/>
        <end position="627"/>
    </location>
</feature>
<feature type="domain" description="Reelin" evidence="23">
    <location>
        <begin position="12"/>
        <end position="179"/>
    </location>
</feature>
<sequence length="630" mass="68955">MYSFSCYLFIFISNFIPPGYTNPNGSPNSACATMTPGHDVGSQSCSSKYVIQSDKLEYYKNDTVRITVSGSSSSDTFRGILLIAKTKTTNQIIGTWSSSNANIKSLSCGGISNTAITHSRNNDKNSINALWSPPSSMSDPTTVIKATIVQTYSTIYVNCFSISLTAKDSNVGTTTSTATAVSSITGVTSNTGTAVTPGVATTTTVTTTTTTTTTTQSNNVAVNITWAYANGNTNVKMKINDLKASEWFALGLSLDDKMGEDHVFVCKRLADDTISADRLINPNGRDYPVSTSSIGNPGGQFSVTLLKLENGAVNCEFMLSNFTSSKRRRRRAISALSQSTTYRPLVAMGSLDSSNGLNQHTVRAALSDSVQLIIPGTITFGIDSLGSKNAGLMKAHGIIMIFTWILFVSTAIILALFFKKSWPNQKILGKPIWFSVHRALMMTASVLTILAFILILVYSNGKWIPQYKGRSFAHSIVGIITISFAAIQPIIAFFRCKPDDEYRFIVNYVHGIVGFTSFLLSIVAIFIAMFLDSFNVESNKKWGVVVTWICWVFIIFVIFCFIEYRFETYLPPNDNSYTFNTQNGNMDLKIEPTSMKHNTRKDLIKGIFLFIHIIIALALSLVLAIFVGKS</sequence>
<keyword evidence="6" id="KW-0813">Transport</keyword>
<organism evidence="24 26">
    <name type="scientific">Rotaria magnacalcarata</name>
    <dbReference type="NCBI Taxonomy" id="392030"/>
    <lineage>
        <taxon>Eukaryota</taxon>
        <taxon>Metazoa</taxon>
        <taxon>Spiralia</taxon>
        <taxon>Gnathifera</taxon>
        <taxon>Rotifera</taxon>
        <taxon>Eurotatoria</taxon>
        <taxon>Bdelloidea</taxon>
        <taxon>Philodinida</taxon>
        <taxon>Philodinidae</taxon>
        <taxon>Rotaria</taxon>
    </lineage>
</organism>
<protein>
    <recommendedName>
        <fullName evidence="27">Ferric-chelate reductase 1</fullName>
    </recommendedName>
</protein>
<dbReference type="GO" id="GO:0016020">
    <property type="term" value="C:membrane"/>
    <property type="evidence" value="ECO:0007669"/>
    <property type="project" value="UniProtKB-SubCell"/>
</dbReference>
<dbReference type="Gene3D" id="2.60.40.4060">
    <property type="entry name" value="Reeler domain"/>
    <property type="match status" value="1"/>
</dbReference>
<evidence type="ECO:0000256" key="18">
    <source>
        <dbReference type="ARBA" id="ARBA00023180"/>
    </source>
</evidence>
<keyword evidence="10 19" id="KW-0812">Transmembrane</keyword>
<evidence type="ECO:0000256" key="17">
    <source>
        <dbReference type="ARBA" id="ARBA00023136"/>
    </source>
</evidence>
<evidence type="ECO:0000256" key="7">
    <source>
        <dbReference type="ARBA" id="ARBA00022525"/>
    </source>
</evidence>
<feature type="transmembrane region" description="Helical" evidence="19">
    <location>
        <begin position="506"/>
        <end position="530"/>
    </location>
</feature>
<evidence type="ECO:0000256" key="6">
    <source>
        <dbReference type="ARBA" id="ARBA00022448"/>
    </source>
</evidence>
<evidence type="ECO:0000313" key="24">
    <source>
        <dbReference type="EMBL" id="CAF2143368.1"/>
    </source>
</evidence>
<comment type="cofactor">
    <cofactor evidence="1">
        <name>heme b</name>
        <dbReference type="ChEBI" id="CHEBI:60344"/>
    </cofactor>
</comment>
<comment type="subcellular location">
    <subcellularLocation>
        <location evidence="2">Membrane</location>
        <topology evidence="2">Multi-pass membrane protein</topology>
    </subcellularLocation>
    <subcellularLocation>
        <location evidence="3">Secreted</location>
    </subcellularLocation>
</comment>
<dbReference type="PROSITE" id="PS51019">
    <property type="entry name" value="REELIN"/>
    <property type="match status" value="1"/>
</dbReference>
<dbReference type="EMBL" id="CAJNRG010012808">
    <property type="protein sequence ID" value="CAF2143368.1"/>
    <property type="molecule type" value="Genomic_DNA"/>
</dbReference>
<dbReference type="PROSITE" id="PS50939">
    <property type="entry name" value="CYTOCHROME_B561"/>
    <property type="match status" value="1"/>
</dbReference>
<evidence type="ECO:0000313" key="25">
    <source>
        <dbReference type="EMBL" id="CAF3913459.1"/>
    </source>
</evidence>
<keyword evidence="7" id="KW-0964">Secreted</keyword>
<evidence type="ECO:0000259" key="21">
    <source>
        <dbReference type="PROSITE" id="PS50836"/>
    </source>
</evidence>
<dbReference type="CDD" id="cd08760">
    <property type="entry name" value="Cyt_b561_FRRS1_like"/>
    <property type="match status" value="1"/>
</dbReference>
<dbReference type="Proteomes" id="UP000663887">
    <property type="component" value="Unassembled WGS sequence"/>
</dbReference>
<evidence type="ECO:0000256" key="16">
    <source>
        <dbReference type="ARBA" id="ARBA00023022"/>
    </source>
</evidence>
<accession>A0A816X986</accession>
<dbReference type="InterPro" id="IPR042307">
    <property type="entry name" value="Reeler_sf"/>
</dbReference>
<evidence type="ECO:0000256" key="10">
    <source>
        <dbReference type="ARBA" id="ARBA00022692"/>
    </source>
</evidence>
<feature type="signal peptide" evidence="20">
    <location>
        <begin position="1"/>
        <end position="21"/>
    </location>
</feature>
<dbReference type="InterPro" id="IPR051237">
    <property type="entry name" value="Ferric-chelate_Red/DefProt"/>
</dbReference>
<keyword evidence="9" id="KW-0399">Innate immunity</keyword>
<keyword evidence="13" id="KW-0249">Electron transport</keyword>
<evidence type="ECO:0000259" key="22">
    <source>
        <dbReference type="PROSITE" id="PS50939"/>
    </source>
</evidence>
<evidence type="ECO:0000313" key="26">
    <source>
        <dbReference type="Proteomes" id="UP000663887"/>
    </source>
</evidence>
<dbReference type="AlphaFoldDB" id="A0A816X986"/>
<dbReference type="SMART" id="SM00665">
    <property type="entry name" value="B561"/>
    <property type="match status" value="1"/>
</dbReference>
<name>A0A816X986_9BILA</name>
<dbReference type="CDD" id="cd08544">
    <property type="entry name" value="Reeler"/>
    <property type="match status" value="1"/>
</dbReference>
<keyword evidence="16" id="KW-0044">Antibiotic</keyword>
<keyword evidence="12" id="KW-0391">Immunity</keyword>
<dbReference type="PANTHER" id="PTHR45828">
    <property type="entry name" value="CYTOCHROME B561/FERRIC REDUCTASE TRANSMEMBRANE"/>
    <property type="match status" value="1"/>
</dbReference>
<evidence type="ECO:0000256" key="13">
    <source>
        <dbReference type="ARBA" id="ARBA00022982"/>
    </source>
</evidence>
<evidence type="ECO:0000256" key="20">
    <source>
        <dbReference type="SAM" id="SignalP"/>
    </source>
</evidence>
<dbReference type="InterPro" id="IPR006593">
    <property type="entry name" value="Cyt_b561/ferric_Rdtase_TM"/>
</dbReference>
<keyword evidence="18" id="KW-0325">Glycoprotein</keyword>
<dbReference type="PANTHER" id="PTHR45828:SF9">
    <property type="entry name" value="CELL WALL INTEGRITY AND STRESS RESPONSE COMPONENT 4-LIKE-RELATED"/>
    <property type="match status" value="1"/>
</dbReference>